<organism evidence="2 3">
    <name type="scientific">Stegodyphus mimosarum</name>
    <name type="common">African social velvet spider</name>
    <dbReference type="NCBI Taxonomy" id="407821"/>
    <lineage>
        <taxon>Eukaryota</taxon>
        <taxon>Metazoa</taxon>
        <taxon>Ecdysozoa</taxon>
        <taxon>Arthropoda</taxon>
        <taxon>Chelicerata</taxon>
        <taxon>Arachnida</taxon>
        <taxon>Araneae</taxon>
        <taxon>Araneomorphae</taxon>
        <taxon>Entelegynae</taxon>
        <taxon>Eresoidea</taxon>
        <taxon>Eresidae</taxon>
        <taxon>Stegodyphus</taxon>
    </lineage>
</organism>
<proteinExistence type="predicted"/>
<feature type="compositionally biased region" description="Basic and acidic residues" evidence="1">
    <location>
        <begin position="75"/>
        <end position="84"/>
    </location>
</feature>
<reference evidence="2 3" key="1">
    <citation type="submission" date="2013-11" db="EMBL/GenBank/DDBJ databases">
        <title>Genome sequencing of Stegodyphus mimosarum.</title>
        <authorList>
            <person name="Bechsgaard J."/>
        </authorList>
    </citation>
    <scope>NUCLEOTIDE SEQUENCE [LARGE SCALE GENOMIC DNA]</scope>
</reference>
<gene>
    <name evidence="2" type="ORF">X975_02693</name>
</gene>
<accession>A0A087T1Q8</accession>
<dbReference type="AlphaFoldDB" id="A0A087T1Q8"/>
<name>A0A087T1Q8_STEMI</name>
<feature type="region of interest" description="Disordered" evidence="1">
    <location>
        <begin position="65"/>
        <end position="84"/>
    </location>
</feature>
<dbReference type="Proteomes" id="UP000054359">
    <property type="component" value="Unassembled WGS sequence"/>
</dbReference>
<evidence type="ECO:0000256" key="1">
    <source>
        <dbReference type="SAM" id="MobiDB-lite"/>
    </source>
</evidence>
<sequence>MLGRTLKLELTPLKKSRLDMVSLFSVSSRVTLTSSFSNVTCHMTVTKFLETFYLLFYFLSIFSSKSESSFPPDSFIKKDLFPRR</sequence>
<protein>
    <submittedName>
        <fullName evidence="2">Uncharacterized protein</fullName>
    </submittedName>
</protein>
<feature type="non-terminal residue" evidence="2">
    <location>
        <position position="84"/>
    </location>
</feature>
<keyword evidence="3" id="KW-1185">Reference proteome</keyword>
<evidence type="ECO:0000313" key="2">
    <source>
        <dbReference type="EMBL" id="KFM59047.1"/>
    </source>
</evidence>
<evidence type="ECO:0000313" key="3">
    <source>
        <dbReference type="Proteomes" id="UP000054359"/>
    </source>
</evidence>
<dbReference type="EMBL" id="KK112998">
    <property type="protein sequence ID" value="KFM59047.1"/>
    <property type="molecule type" value="Genomic_DNA"/>
</dbReference>
<feature type="compositionally biased region" description="Low complexity" evidence="1">
    <location>
        <begin position="65"/>
        <end position="74"/>
    </location>
</feature>